<dbReference type="AlphaFoldDB" id="A0A9D5DH88"/>
<proteinExistence type="predicted"/>
<name>A0A9D5DH88_9CRYT</name>
<comment type="caution">
    <text evidence="1">The sequence shown here is derived from an EMBL/GenBank/DDBJ whole genome shotgun (WGS) entry which is preliminary data.</text>
</comment>
<sequence length="189" mass="22546">MDSGCAFNLLLFNIEFVLEENNLLEYTFGVNHPEISTVVDNSLIRVIAYKKMLHCLNTIKYQISCHNKYLDEHHERIQLLKLKLEKKLDQELMEKGISFQNDKLELDTDKNDSFESKPVNNYLEEFSSFSKNEMEEHIDHRMDKRVINNHIKDELVELAYEMKSSALKFQELFRNEKKNMSKQQKHMKL</sequence>
<dbReference type="OrthoDB" id="344314at2759"/>
<protein>
    <submittedName>
        <fullName evidence="1">Uncharacterized protein</fullName>
    </submittedName>
</protein>
<dbReference type="EMBL" id="JAPCXC010000035">
    <property type="protein sequence ID" value="KAJ1609323.1"/>
    <property type="molecule type" value="Genomic_DNA"/>
</dbReference>
<reference evidence="1" key="1">
    <citation type="submission" date="2022-10" db="EMBL/GenBank/DDBJ databases">
        <title>Adaptive evolution leads to modifications in subtelomeric GC content in a zoonotic Cryptosporidium species.</title>
        <authorList>
            <person name="Li J."/>
            <person name="Feng Y."/>
            <person name="Xiao L."/>
        </authorList>
    </citation>
    <scope>NUCLEOTIDE SEQUENCE</scope>
    <source>
        <strain evidence="1">33844</strain>
    </source>
</reference>
<dbReference type="Proteomes" id="UP001067231">
    <property type="component" value="Unassembled WGS sequence"/>
</dbReference>
<accession>A0A9D5DH88</accession>
<organism evidence="1">
    <name type="scientific">Cryptosporidium canis</name>
    <dbReference type="NCBI Taxonomy" id="195482"/>
    <lineage>
        <taxon>Eukaryota</taxon>
        <taxon>Sar</taxon>
        <taxon>Alveolata</taxon>
        <taxon>Apicomplexa</taxon>
        <taxon>Conoidasida</taxon>
        <taxon>Coccidia</taxon>
        <taxon>Eucoccidiorida</taxon>
        <taxon>Eimeriorina</taxon>
        <taxon>Cryptosporidiidae</taxon>
        <taxon>Cryptosporidium</taxon>
    </lineage>
</organism>
<gene>
    <name evidence="1" type="ORF">OJ253_1607</name>
</gene>
<evidence type="ECO:0000313" key="1">
    <source>
        <dbReference type="EMBL" id="KAJ1609323.1"/>
    </source>
</evidence>